<evidence type="ECO:0000313" key="7">
    <source>
        <dbReference type="EMBL" id="KAK0496382.1"/>
    </source>
</evidence>
<dbReference type="InterPro" id="IPR050987">
    <property type="entry name" value="AtrR-like"/>
</dbReference>
<dbReference type="EMBL" id="JAUEPU010000015">
    <property type="protein sequence ID" value="KAK0496382.1"/>
    <property type="molecule type" value="Genomic_DNA"/>
</dbReference>
<evidence type="ECO:0000256" key="1">
    <source>
        <dbReference type="ARBA" id="ARBA00004123"/>
    </source>
</evidence>
<dbReference type="GO" id="GO:0005634">
    <property type="term" value="C:nucleus"/>
    <property type="evidence" value="ECO:0007669"/>
    <property type="project" value="UniProtKB-SubCell"/>
</dbReference>
<comment type="caution">
    <text evidence="7">The sequence shown here is derived from an EMBL/GenBank/DDBJ whole genome shotgun (WGS) entry which is preliminary data.</text>
</comment>
<dbReference type="SUPFAM" id="SSF57701">
    <property type="entry name" value="Zn2/Cys6 DNA-binding domain"/>
    <property type="match status" value="1"/>
</dbReference>
<dbReference type="Proteomes" id="UP001175228">
    <property type="component" value="Unassembled WGS sequence"/>
</dbReference>
<sequence length="754" mass="84171">MEKGLSIRKRRKTRACDRCRTRKSNYAAEQGNGCSNCIAVDVDCTYKAPAKKRGQKPKSVVHAEISTDFGSPEQDDAPICTNFQKRKNSASYVASLKRRAEKLERTIKELNPNAILPERRTRHVLGISLRHAESSPSTACSTLSGSLTDDEDLAYLDLGGKMKNLSLKHDKAFSERCFGSSSSVALFISALSTKQKLTGSLNTMHLQDYSNLYPWERATADAEKSRYVFPDSDLIMDLVTIYFETINPILPVLHRPTFTEGVVNGSHLRDENFGGTLLLVLAVASRYSDDPRVLADPSSRRSAGWRYIVQAPIFKKAVLAPPGLYELQSSVLGAIYSMSTSVPQFSWTVIGVGLRAATEIGLHRQKPKGHKMTVDDELKKRSFWALVILDRLLSLYLGRPVMLQEEDFDLELPMECDDEYWDIGPDRDVHFCQPADKPSKVSFLTAHIRLSGIMSIVVRNLYSIRKGRDMLGLTEKDEQQIVADIDSSMNAWMNSIPDHLRWDPDNDYTTFFYQSAVLYNAYYLLQIHIHRPFLRTDSPLSEPSLAISTTAARSCTRIHQVFSTRIKICFPYFLMGAFMSGTVLAMNIWSRKRAGHPPNVDDLAGFEQCIATFIHAADEWNIAGRSLKIFKGMASVETASVLDGTSLPPPHPQKMLAPVAVPTRSPYAVPDAPSEHFQPFSTDSVYFANYLASRPNAESPSNQTDSSSSFQSSFFDIAEPSPSDGLGTIDMWSYAPPAFNVADWDTYVTNMGHP</sequence>
<dbReference type="CDD" id="cd12148">
    <property type="entry name" value="fungal_TF_MHR"/>
    <property type="match status" value="1"/>
</dbReference>
<dbReference type="Pfam" id="PF04082">
    <property type="entry name" value="Fungal_trans"/>
    <property type="match status" value="1"/>
</dbReference>
<evidence type="ECO:0000313" key="8">
    <source>
        <dbReference type="Proteomes" id="UP001175228"/>
    </source>
</evidence>
<evidence type="ECO:0000256" key="3">
    <source>
        <dbReference type="ARBA" id="ARBA00023125"/>
    </source>
</evidence>
<evidence type="ECO:0000259" key="5">
    <source>
        <dbReference type="SMART" id="SM00066"/>
    </source>
</evidence>
<dbReference type="SMART" id="SM00066">
    <property type="entry name" value="GAL4"/>
    <property type="match status" value="1"/>
</dbReference>
<feature type="domain" description="Zn(2)-C6 fungal-type" evidence="5">
    <location>
        <begin position="10"/>
        <end position="55"/>
    </location>
</feature>
<protein>
    <submittedName>
        <fullName evidence="7">Fungal-specific transcription factor domain-containing protein</fullName>
    </submittedName>
</protein>
<feature type="domain" description="Xylanolytic transcriptional activator regulatory" evidence="6">
    <location>
        <begin position="346"/>
        <end position="419"/>
    </location>
</feature>
<dbReference type="AlphaFoldDB" id="A0AA39Q520"/>
<gene>
    <name evidence="7" type="ORF">EDD18DRAFT_204525</name>
</gene>
<keyword evidence="8" id="KW-1185">Reference proteome</keyword>
<dbReference type="GO" id="GO:0000981">
    <property type="term" value="F:DNA-binding transcription factor activity, RNA polymerase II-specific"/>
    <property type="evidence" value="ECO:0007669"/>
    <property type="project" value="InterPro"/>
</dbReference>
<accession>A0AA39Q520</accession>
<dbReference type="InterPro" id="IPR001138">
    <property type="entry name" value="Zn2Cys6_DnaBD"/>
</dbReference>
<comment type="subcellular location">
    <subcellularLocation>
        <location evidence="1">Nucleus</location>
    </subcellularLocation>
</comment>
<dbReference type="Pfam" id="PF00172">
    <property type="entry name" value="Zn_clus"/>
    <property type="match status" value="1"/>
</dbReference>
<dbReference type="GO" id="GO:0006351">
    <property type="term" value="P:DNA-templated transcription"/>
    <property type="evidence" value="ECO:0007669"/>
    <property type="project" value="InterPro"/>
</dbReference>
<reference evidence="7" key="1">
    <citation type="submission" date="2023-06" db="EMBL/GenBank/DDBJ databases">
        <authorList>
            <consortium name="Lawrence Berkeley National Laboratory"/>
            <person name="Ahrendt S."/>
            <person name="Sahu N."/>
            <person name="Indic B."/>
            <person name="Wong-Bajracharya J."/>
            <person name="Merenyi Z."/>
            <person name="Ke H.-M."/>
            <person name="Monk M."/>
            <person name="Kocsube S."/>
            <person name="Drula E."/>
            <person name="Lipzen A."/>
            <person name="Balint B."/>
            <person name="Henrissat B."/>
            <person name="Andreopoulos B."/>
            <person name="Martin F.M."/>
            <person name="Harder C.B."/>
            <person name="Rigling D."/>
            <person name="Ford K.L."/>
            <person name="Foster G.D."/>
            <person name="Pangilinan J."/>
            <person name="Papanicolaou A."/>
            <person name="Barry K."/>
            <person name="LaButti K."/>
            <person name="Viragh M."/>
            <person name="Koriabine M."/>
            <person name="Yan M."/>
            <person name="Riley R."/>
            <person name="Champramary S."/>
            <person name="Plett K.L."/>
            <person name="Tsai I.J."/>
            <person name="Slot J."/>
            <person name="Sipos G."/>
            <person name="Plett J."/>
            <person name="Nagy L.G."/>
            <person name="Grigoriev I.V."/>
        </authorList>
    </citation>
    <scope>NUCLEOTIDE SEQUENCE</scope>
    <source>
        <strain evidence="7">HWK02</strain>
    </source>
</reference>
<dbReference type="PANTHER" id="PTHR46910:SF3">
    <property type="entry name" value="HALOTOLERANCE PROTEIN 9-RELATED"/>
    <property type="match status" value="1"/>
</dbReference>
<evidence type="ECO:0000256" key="2">
    <source>
        <dbReference type="ARBA" id="ARBA00022723"/>
    </source>
</evidence>
<dbReference type="CDD" id="cd00067">
    <property type="entry name" value="GAL4"/>
    <property type="match status" value="1"/>
</dbReference>
<keyword evidence="3" id="KW-0238">DNA-binding</keyword>
<dbReference type="PANTHER" id="PTHR46910">
    <property type="entry name" value="TRANSCRIPTION FACTOR PDR1"/>
    <property type="match status" value="1"/>
</dbReference>
<proteinExistence type="predicted"/>
<dbReference type="GO" id="GO:0003677">
    <property type="term" value="F:DNA binding"/>
    <property type="evidence" value="ECO:0007669"/>
    <property type="project" value="UniProtKB-KW"/>
</dbReference>
<evidence type="ECO:0000259" key="6">
    <source>
        <dbReference type="SMART" id="SM00906"/>
    </source>
</evidence>
<dbReference type="GO" id="GO:0008270">
    <property type="term" value="F:zinc ion binding"/>
    <property type="evidence" value="ECO:0007669"/>
    <property type="project" value="InterPro"/>
</dbReference>
<keyword evidence="2" id="KW-0479">Metal-binding</keyword>
<dbReference type="InterPro" id="IPR036864">
    <property type="entry name" value="Zn2-C6_fun-type_DNA-bd_sf"/>
</dbReference>
<evidence type="ECO:0000256" key="4">
    <source>
        <dbReference type="ARBA" id="ARBA00023242"/>
    </source>
</evidence>
<organism evidence="7 8">
    <name type="scientific">Armillaria luteobubalina</name>
    <dbReference type="NCBI Taxonomy" id="153913"/>
    <lineage>
        <taxon>Eukaryota</taxon>
        <taxon>Fungi</taxon>
        <taxon>Dikarya</taxon>
        <taxon>Basidiomycota</taxon>
        <taxon>Agaricomycotina</taxon>
        <taxon>Agaricomycetes</taxon>
        <taxon>Agaricomycetidae</taxon>
        <taxon>Agaricales</taxon>
        <taxon>Marasmiineae</taxon>
        <taxon>Physalacriaceae</taxon>
        <taxon>Armillaria</taxon>
    </lineage>
</organism>
<dbReference type="Gene3D" id="4.10.240.10">
    <property type="entry name" value="Zn(2)-C6 fungal-type DNA-binding domain"/>
    <property type="match status" value="1"/>
</dbReference>
<dbReference type="InterPro" id="IPR007219">
    <property type="entry name" value="XnlR_reg_dom"/>
</dbReference>
<name>A0AA39Q520_9AGAR</name>
<keyword evidence="4" id="KW-0539">Nucleus</keyword>
<dbReference type="SMART" id="SM00906">
    <property type="entry name" value="Fungal_trans"/>
    <property type="match status" value="1"/>
</dbReference>